<dbReference type="GO" id="GO:0009306">
    <property type="term" value="P:protein secretion"/>
    <property type="evidence" value="ECO:0007669"/>
    <property type="project" value="TreeGrafter"/>
</dbReference>
<dbReference type="GO" id="GO:0007030">
    <property type="term" value="P:Golgi organization"/>
    <property type="evidence" value="ECO:0007669"/>
    <property type="project" value="TreeGrafter"/>
</dbReference>
<evidence type="ECO:0000313" key="1">
    <source>
        <dbReference type="EMBL" id="CAH0713597.1"/>
    </source>
</evidence>
<evidence type="ECO:0000313" key="2">
    <source>
        <dbReference type="Proteomes" id="UP000838878"/>
    </source>
</evidence>
<dbReference type="EMBL" id="OV170221">
    <property type="protein sequence ID" value="CAH0713597.1"/>
    <property type="molecule type" value="Genomic_DNA"/>
</dbReference>
<accession>A0A8J9UH32</accession>
<evidence type="ECO:0008006" key="3">
    <source>
        <dbReference type="Google" id="ProtNLM"/>
    </source>
</evidence>
<proteinExistence type="predicted"/>
<feature type="non-terminal residue" evidence="1">
    <location>
        <position position="273"/>
    </location>
</feature>
<dbReference type="PANTHER" id="PTHR17985">
    <property type="entry name" value="SER/THR-RICH PROTEIN T10 IN DGCR REGION"/>
    <property type="match status" value="1"/>
</dbReference>
<dbReference type="Proteomes" id="UP000838878">
    <property type="component" value="Chromosome 1"/>
</dbReference>
<dbReference type="OrthoDB" id="191601at2759"/>
<name>A0A8J9UH32_9NEOP</name>
<gene>
    <name evidence="1" type="ORF">BINO364_LOCUS743</name>
</gene>
<dbReference type="InterPro" id="IPR008551">
    <property type="entry name" value="TANGO2"/>
</dbReference>
<dbReference type="AlphaFoldDB" id="A0A8J9UH32"/>
<dbReference type="GO" id="GO:0005794">
    <property type="term" value="C:Golgi apparatus"/>
    <property type="evidence" value="ECO:0007669"/>
    <property type="project" value="TreeGrafter"/>
</dbReference>
<dbReference type="Pfam" id="PF05742">
    <property type="entry name" value="TANGO2"/>
    <property type="match status" value="1"/>
</dbReference>
<keyword evidence="2" id="KW-1185">Reference proteome</keyword>
<sequence length="273" mass="31432">MCITFIYNGSSEVESDYSLILISNRDEFYDRPAQCMELWKEDPTIYGGRDLESNFEGGTWLAVAPTRKKIGVLLNIPGVKKENAKGRGKIVEDYVKNALSISDYISSIQKYCKDCNEFIFISVEFSNSIPIIKTYNNATDTLSQWSDQYIGFGNSLPEKPLKKVENGKKLLKDICSKFNKINTKEQLVEELIKLLKNECRNLPDAQLESREPKIYKELSSIFVKVPEERYGTRTHTILLVTKLKNVDLVEITMKSPINTEEPVWERNEFQFNI</sequence>
<organism evidence="1 2">
    <name type="scientific">Brenthis ino</name>
    <name type="common">lesser marbled fritillary</name>
    <dbReference type="NCBI Taxonomy" id="405034"/>
    <lineage>
        <taxon>Eukaryota</taxon>
        <taxon>Metazoa</taxon>
        <taxon>Ecdysozoa</taxon>
        <taxon>Arthropoda</taxon>
        <taxon>Hexapoda</taxon>
        <taxon>Insecta</taxon>
        <taxon>Pterygota</taxon>
        <taxon>Neoptera</taxon>
        <taxon>Endopterygota</taxon>
        <taxon>Lepidoptera</taxon>
        <taxon>Glossata</taxon>
        <taxon>Ditrysia</taxon>
        <taxon>Papilionoidea</taxon>
        <taxon>Nymphalidae</taxon>
        <taxon>Heliconiinae</taxon>
        <taxon>Argynnini</taxon>
        <taxon>Brenthis</taxon>
    </lineage>
</organism>
<reference evidence="1" key="1">
    <citation type="submission" date="2021-12" db="EMBL/GenBank/DDBJ databases">
        <authorList>
            <person name="Martin H S."/>
        </authorList>
    </citation>
    <scope>NUCLEOTIDE SEQUENCE</scope>
</reference>
<dbReference type="PANTHER" id="PTHR17985:SF8">
    <property type="entry name" value="TRANSPORT AND GOLGI ORGANIZATION PROTEIN 2 HOMOLOG"/>
    <property type="match status" value="1"/>
</dbReference>
<protein>
    <recommendedName>
        <fullName evidence="3">Transport and Golgi organization protein 2</fullName>
    </recommendedName>
</protein>